<dbReference type="GO" id="GO:0004722">
    <property type="term" value="F:protein serine/threonine phosphatase activity"/>
    <property type="evidence" value="ECO:0007669"/>
    <property type="project" value="InterPro"/>
</dbReference>
<dbReference type="EMBL" id="AGSI01000019">
    <property type="protein sequence ID" value="EIE19415.1"/>
    <property type="molecule type" value="Genomic_DNA"/>
</dbReference>
<dbReference type="InterPro" id="IPR001932">
    <property type="entry name" value="PPM-type_phosphatase-like_dom"/>
</dbReference>
<dbReference type="InterPro" id="IPR036457">
    <property type="entry name" value="PPM-type-like_dom_sf"/>
</dbReference>
<dbReference type="OrthoDB" id="10264738at2759"/>
<dbReference type="SMART" id="SM00332">
    <property type="entry name" value="PP2Cc"/>
    <property type="match status" value="1"/>
</dbReference>
<dbReference type="Gene3D" id="3.60.40.10">
    <property type="entry name" value="PPM-type phosphatase domain"/>
    <property type="match status" value="1"/>
</dbReference>
<feature type="domain" description="PPM-type phosphatase" evidence="1">
    <location>
        <begin position="1"/>
        <end position="287"/>
    </location>
</feature>
<comment type="caution">
    <text evidence="2">The sequence shown here is derived from an EMBL/GenBank/DDBJ whole genome shotgun (WGS) entry which is preliminary data.</text>
</comment>
<keyword evidence="3" id="KW-1185">Reference proteome</keyword>
<gene>
    <name evidence="2" type="ORF">COCSUDRAFT_19722</name>
</gene>
<dbReference type="GeneID" id="17037355"/>
<organism evidence="2 3">
    <name type="scientific">Coccomyxa subellipsoidea (strain C-169)</name>
    <name type="common">Green microalga</name>
    <dbReference type="NCBI Taxonomy" id="574566"/>
    <lineage>
        <taxon>Eukaryota</taxon>
        <taxon>Viridiplantae</taxon>
        <taxon>Chlorophyta</taxon>
        <taxon>core chlorophytes</taxon>
        <taxon>Trebouxiophyceae</taxon>
        <taxon>Trebouxiophyceae incertae sedis</taxon>
        <taxon>Coccomyxaceae</taxon>
        <taxon>Coccomyxa</taxon>
        <taxon>Coccomyxa subellipsoidea</taxon>
    </lineage>
</organism>
<evidence type="ECO:0000259" key="1">
    <source>
        <dbReference type="PROSITE" id="PS51746"/>
    </source>
</evidence>
<dbReference type="AlphaFoldDB" id="I0YLZ6"/>
<dbReference type="RefSeq" id="XP_005643959.1">
    <property type="nucleotide sequence ID" value="XM_005643902.1"/>
</dbReference>
<name>I0YLZ6_COCSC</name>
<feature type="non-terminal residue" evidence="2">
    <location>
        <position position="1"/>
    </location>
</feature>
<evidence type="ECO:0000313" key="2">
    <source>
        <dbReference type="EMBL" id="EIE19415.1"/>
    </source>
</evidence>
<dbReference type="KEGG" id="csl:COCSUDRAFT_19722"/>
<dbReference type="CDD" id="cd00143">
    <property type="entry name" value="PP2Cc"/>
    <property type="match status" value="1"/>
</dbReference>
<accession>I0YLZ6</accession>
<evidence type="ECO:0000313" key="3">
    <source>
        <dbReference type="Proteomes" id="UP000007264"/>
    </source>
</evidence>
<dbReference type="SUPFAM" id="SSF81606">
    <property type="entry name" value="PP2C-like"/>
    <property type="match status" value="1"/>
</dbReference>
<dbReference type="eggNOG" id="KOG0698">
    <property type="taxonomic scope" value="Eukaryota"/>
</dbReference>
<reference evidence="2 3" key="1">
    <citation type="journal article" date="2012" name="Genome Biol.">
        <title>The genome of the polar eukaryotic microalga coccomyxa subellipsoidea reveals traits of cold adaptation.</title>
        <authorList>
            <person name="Blanc G."/>
            <person name="Agarkova I."/>
            <person name="Grimwood J."/>
            <person name="Kuo A."/>
            <person name="Brueggeman A."/>
            <person name="Dunigan D."/>
            <person name="Gurnon J."/>
            <person name="Ladunga I."/>
            <person name="Lindquist E."/>
            <person name="Lucas S."/>
            <person name="Pangilinan J."/>
            <person name="Proschold T."/>
            <person name="Salamov A."/>
            <person name="Schmutz J."/>
            <person name="Weeks D."/>
            <person name="Yamada T."/>
            <person name="Claverie J.M."/>
            <person name="Grigoriev I."/>
            <person name="Van Etten J."/>
            <person name="Lomsadze A."/>
            <person name="Borodovsky M."/>
        </authorList>
    </citation>
    <scope>NUCLEOTIDE SEQUENCE [LARGE SCALE GENOMIC DNA]</scope>
    <source>
        <strain evidence="2 3">C-169</strain>
    </source>
</reference>
<dbReference type="PANTHER" id="PTHR13832:SF827">
    <property type="entry name" value="PROTEIN PHOSPHATASE 1L"/>
    <property type="match status" value="1"/>
</dbReference>
<dbReference type="Pfam" id="PF00481">
    <property type="entry name" value="PP2C"/>
    <property type="match status" value="1"/>
</dbReference>
<dbReference type="Proteomes" id="UP000007264">
    <property type="component" value="Unassembled WGS sequence"/>
</dbReference>
<protein>
    <submittedName>
        <fullName evidence="2">Protein serine/threonine phosphatase 2C</fullName>
    </submittedName>
</protein>
<sequence length="287" mass="30246">GARPYMEDRHVIVANYSPTGGRGLLDSDGIPRSYAAVFDGHNGSQSAEDACSRMHVLLAAERGFAGCTGAAGGPGADAEAAGMRAALESAFLAVDREILDRARREGGRDGSCALVAVRIGDSLWTAHAGDSRAVLSRGGKAVRLTEDHKPSLERERKRVLDSGGRVEFQRCWRIIAAGTNEDAGRFTGLAISRSLGDLGFKEPRLFVERIPDVGREQLLPGDSMIIMASDGLWDVLGDQDAVNIAEVIACSPVTACHPAQGNAVCAGVALIQPTFARAGQGRLVVIK</sequence>
<proteinExistence type="predicted"/>
<dbReference type="PROSITE" id="PS51746">
    <property type="entry name" value="PPM_2"/>
    <property type="match status" value="1"/>
</dbReference>
<dbReference type="InterPro" id="IPR015655">
    <property type="entry name" value="PP2C"/>
</dbReference>
<dbReference type="PANTHER" id="PTHR13832">
    <property type="entry name" value="PROTEIN PHOSPHATASE 2C"/>
    <property type="match status" value="1"/>
</dbReference>